<dbReference type="AlphaFoldDB" id="A0A9P5MNJ5"/>
<dbReference type="Gene3D" id="2.60.120.260">
    <property type="entry name" value="Galactose-binding domain-like"/>
    <property type="match status" value="1"/>
</dbReference>
<dbReference type="Gene3D" id="2.60.390.10">
    <property type="entry name" value="Beta-galactosidase, domain 3"/>
    <property type="match status" value="1"/>
</dbReference>
<evidence type="ECO:0000256" key="2">
    <source>
        <dbReference type="ARBA" id="ARBA00023295"/>
    </source>
</evidence>
<evidence type="ECO:0000313" key="4">
    <source>
        <dbReference type="EMBL" id="KAF8465190.1"/>
    </source>
</evidence>
<comment type="caution">
    <text evidence="4">The sequence shown here is derived from an EMBL/GenBank/DDBJ whole genome shotgun (WGS) entry which is preliminary data.</text>
</comment>
<dbReference type="OrthoDB" id="1657402at2759"/>
<keyword evidence="2" id="KW-0326">Glycosidase</keyword>
<reference evidence="4" key="1">
    <citation type="submission" date="2019-10" db="EMBL/GenBank/DDBJ databases">
        <authorList>
            <consortium name="DOE Joint Genome Institute"/>
            <person name="Kuo A."/>
            <person name="Miyauchi S."/>
            <person name="Kiss E."/>
            <person name="Drula E."/>
            <person name="Kohler A."/>
            <person name="Sanchez-Garcia M."/>
            <person name="Andreopoulos B."/>
            <person name="Barry K.W."/>
            <person name="Bonito G."/>
            <person name="Buee M."/>
            <person name="Carver A."/>
            <person name="Chen C."/>
            <person name="Cichocki N."/>
            <person name="Clum A."/>
            <person name="Culley D."/>
            <person name="Crous P.W."/>
            <person name="Fauchery L."/>
            <person name="Girlanda M."/>
            <person name="Hayes R."/>
            <person name="Keri Z."/>
            <person name="LaButti K."/>
            <person name="Lipzen A."/>
            <person name="Lombard V."/>
            <person name="Magnuson J."/>
            <person name="Maillard F."/>
            <person name="Morin E."/>
            <person name="Murat C."/>
            <person name="Nolan M."/>
            <person name="Ohm R."/>
            <person name="Pangilinan J."/>
            <person name="Pereira M."/>
            <person name="Perotto S."/>
            <person name="Peter M."/>
            <person name="Riley R."/>
            <person name="Sitrit Y."/>
            <person name="Stielow B."/>
            <person name="Szollosi G."/>
            <person name="Zifcakova L."/>
            <person name="Stursova M."/>
            <person name="Spatafora J.W."/>
            <person name="Tedersoo L."/>
            <person name="Vaario L.-M."/>
            <person name="Yamada A."/>
            <person name="Yan M."/>
            <person name="Wang P."/>
            <person name="Xu J."/>
            <person name="Bruns T."/>
            <person name="Baldrian P."/>
            <person name="Vilgalys R."/>
            <person name="Henrissat B."/>
            <person name="Grigoriev I.V."/>
            <person name="Hibbett D."/>
            <person name="Nagy L.G."/>
            <person name="Martin F.M."/>
        </authorList>
    </citation>
    <scope>NUCLEOTIDE SEQUENCE</scope>
    <source>
        <strain evidence="4">Prilba</strain>
    </source>
</reference>
<reference evidence="4" key="2">
    <citation type="journal article" date="2020" name="Nat. Commun.">
        <title>Large-scale genome sequencing of mycorrhizal fungi provides insights into the early evolution of symbiotic traits.</title>
        <authorList>
            <person name="Miyauchi S."/>
            <person name="Kiss E."/>
            <person name="Kuo A."/>
            <person name="Drula E."/>
            <person name="Kohler A."/>
            <person name="Sanchez-Garcia M."/>
            <person name="Morin E."/>
            <person name="Andreopoulos B."/>
            <person name="Barry K.W."/>
            <person name="Bonito G."/>
            <person name="Buee M."/>
            <person name="Carver A."/>
            <person name="Chen C."/>
            <person name="Cichocki N."/>
            <person name="Clum A."/>
            <person name="Culley D."/>
            <person name="Crous P.W."/>
            <person name="Fauchery L."/>
            <person name="Girlanda M."/>
            <person name="Hayes R.D."/>
            <person name="Keri Z."/>
            <person name="LaButti K."/>
            <person name="Lipzen A."/>
            <person name="Lombard V."/>
            <person name="Magnuson J."/>
            <person name="Maillard F."/>
            <person name="Murat C."/>
            <person name="Nolan M."/>
            <person name="Ohm R.A."/>
            <person name="Pangilinan J."/>
            <person name="Pereira M.F."/>
            <person name="Perotto S."/>
            <person name="Peter M."/>
            <person name="Pfister S."/>
            <person name="Riley R."/>
            <person name="Sitrit Y."/>
            <person name="Stielow J.B."/>
            <person name="Szollosi G."/>
            <person name="Zifcakova L."/>
            <person name="Stursova M."/>
            <person name="Spatafora J.W."/>
            <person name="Tedersoo L."/>
            <person name="Vaario L.M."/>
            <person name="Yamada A."/>
            <person name="Yan M."/>
            <person name="Wang P."/>
            <person name="Xu J."/>
            <person name="Bruns T."/>
            <person name="Baldrian P."/>
            <person name="Vilgalys R."/>
            <person name="Dunand C."/>
            <person name="Henrissat B."/>
            <person name="Grigoriev I.V."/>
            <person name="Hibbett D."/>
            <person name="Nagy L.G."/>
            <person name="Martin F.M."/>
        </authorList>
    </citation>
    <scope>NUCLEOTIDE SEQUENCE</scope>
    <source>
        <strain evidence="4">Prilba</strain>
    </source>
</reference>
<dbReference type="SUPFAM" id="SSF49785">
    <property type="entry name" value="Galactose-binding domain-like"/>
    <property type="match status" value="1"/>
</dbReference>
<dbReference type="InterPro" id="IPR008979">
    <property type="entry name" value="Galactose-bd-like_sf"/>
</dbReference>
<dbReference type="InterPro" id="IPR018954">
    <property type="entry name" value="Betagal_dom2"/>
</dbReference>
<dbReference type="Proteomes" id="UP000759537">
    <property type="component" value="Unassembled WGS sequence"/>
</dbReference>
<sequence length="471" mass="50257">MGQLHAHPAWTTCPDTFQGGSFDAWGPTAPGYASCREMTGPNFQSLTNFYMFHGGTSWGGLPFPGVYSKFDLQLVRSPADIPAQLLTTTAHHLKNHARLPVNSPSSNLRACFRSSPEFLKTNLIGNSTSGSCEVSDPAAFVTLLKNLETGTSFWIARQANSSSTAQTAFNLSVTTSAGTISIPQAVTNITLNGRHSKVIVTDYHYGSSGFVLWSTAPIFFAGHIGTRDVLYVTADRGEPSELALSHSARVDLKFPEGVLGEGPLAVIDTNTSLVLVSTSLTAGTFFAPVLGGTCPHANFWQIGTNSTVLVGGPYLVRNASLEADGMLALHGNLNASVTLQVIGPPHMTAVTWNGKPVAKNITATHGLSRHPGTFVGYLTFSSTDITIPTLTGWKFSDSLPEIKATFNDSNWVVANHTTTNIPFTNIVLWRGHFNATGRETSVNLSTNGGEAFAASVWLNSHFLGTSFGKYV</sequence>
<dbReference type="EMBL" id="WHVB01000048">
    <property type="protein sequence ID" value="KAF8465190.1"/>
    <property type="molecule type" value="Genomic_DNA"/>
</dbReference>
<gene>
    <name evidence="4" type="ORF">DFH94DRAFT_796209</name>
</gene>
<organism evidence="4 5">
    <name type="scientific">Russula ochroleuca</name>
    <dbReference type="NCBI Taxonomy" id="152965"/>
    <lineage>
        <taxon>Eukaryota</taxon>
        <taxon>Fungi</taxon>
        <taxon>Dikarya</taxon>
        <taxon>Basidiomycota</taxon>
        <taxon>Agaricomycotina</taxon>
        <taxon>Agaricomycetes</taxon>
        <taxon>Russulales</taxon>
        <taxon>Russulaceae</taxon>
        <taxon>Russula</taxon>
    </lineage>
</organism>
<dbReference type="Pfam" id="PF10435">
    <property type="entry name" value="BetaGal_dom2"/>
    <property type="match status" value="1"/>
</dbReference>
<name>A0A9P5MNJ5_9AGAM</name>
<evidence type="ECO:0000259" key="3">
    <source>
        <dbReference type="SMART" id="SM01029"/>
    </source>
</evidence>
<dbReference type="Pfam" id="PF13363">
    <property type="entry name" value="BetaGal_dom3"/>
    <property type="match status" value="1"/>
</dbReference>
<dbReference type="Pfam" id="PF13364">
    <property type="entry name" value="BetaGal_ABD2"/>
    <property type="match status" value="1"/>
</dbReference>
<dbReference type="InterPro" id="IPR037110">
    <property type="entry name" value="Betagal_dom2_sf"/>
</dbReference>
<dbReference type="InterPro" id="IPR025300">
    <property type="entry name" value="BetaGal_jelly_roll_dom"/>
</dbReference>
<evidence type="ECO:0000256" key="1">
    <source>
        <dbReference type="ARBA" id="ARBA00022801"/>
    </source>
</evidence>
<dbReference type="Gene3D" id="3.20.20.80">
    <property type="entry name" value="Glycosidases"/>
    <property type="match status" value="1"/>
</dbReference>
<protein>
    <submittedName>
        <fullName evidence="4">Beta-galactosidase, domain 2-domain-containing protein</fullName>
    </submittedName>
</protein>
<dbReference type="Gene3D" id="2.102.20.10">
    <property type="entry name" value="Beta-galactosidase, domain 2"/>
    <property type="match status" value="1"/>
</dbReference>
<dbReference type="GO" id="GO:0004565">
    <property type="term" value="F:beta-galactosidase activity"/>
    <property type="evidence" value="ECO:0007669"/>
    <property type="project" value="UniProtKB-ARBA"/>
</dbReference>
<feature type="domain" description="Beta-galactosidase" evidence="3">
    <location>
        <begin position="117"/>
        <end position="285"/>
    </location>
</feature>
<keyword evidence="1" id="KW-0378">Hydrolase</keyword>
<dbReference type="InterPro" id="IPR036833">
    <property type="entry name" value="BetaGal_dom3_sf"/>
</dbReference>
<dbReference type="SUPFAM" id="SSF117100">
    <property type="entry name" value="Beta-galactosidase LacA, domain 3"/>
    <property type="match status" value="1"/>
</dbReference>
<keyword evidence="5" id="KW-1185">Reference proteome</keyword>
<accession>A0A9P5MNJ5</accession>
<proteinExistence type="predicted"/>
<dbReference type="SMART" id="SM01029">
    <property type="entry name" value="BetaGal_dom2"/>
    <property type="match status" value="1"/>
</dbReference>
<dbReference type="SUPFAM" id="SSF51011">
    <property type="entry name" value="Glycosyl hydrolase domain"/>
    <property type="match status" value="1"/>
</dbReference>
<evidence type="ECO:0000313" key="5">
    <source>
        <dbReference type="Proteomes" id="UP000759537"/>
    </source>
</evidence>
<dbReference type="InterPro" id="IPR025972">
    <property type="entry name" value="BetaGal_dom3"/>
</dbReference>